<gene>
    <name evidence="1" type="ORF">BECKFW1821C_GA0114237_10095</name>
</gene>
<dbReference type="GO" id="GO:0003677">
    <property type="term" value="F:DNA binding"/>
    <property type="evidence" value="ECO:0007669"/>
    <property type="project" value="InterPro"/>
</dbReference>
<dbReference type="GO" id="GO:0006260">
    <property type="term" value="P:DNA replication"/>
    <property type="evidence" value="ECO:0007669"/>
    <property type="project" value="InterPro"/>
</dbReference>
<dbReference type="EMBL" id="CAADFE010000009">
    <property type="protein sequence ID" value="VFJ66233.1"/>
    <property type="molecule type" value="Genomic_DNA"/>
</dbReference>
<organism evidence="1">
    <name type="scientific">Candidatus Kentrum sp. FW</name>
    <dbReference type="NCBI Taxonomy" id="2126338"/>
    <lineage>
        <taxon>Bacteria</taxon>
        <taxon>Pseudomonadati</taxon>
        <taxon>Pseudomonadota</taxon>
        <taxon>Gammaproteobacteria</taxon>
        <taxon>Candidatus Kentrum</taxon>
    </lineage>
</organism>
<dbReference type="InterPro" id="IPR036768">
    <property type="entry name" value="PolIII_chi_sf"/>
</dbReference>
<evidence type="ECO:0000313" key="1">
    <source>
        <dbReference type="EMBL" id="VFJ66233.1"/>
    </source>
</evidence>
<dbReference type="GO" id="GO:0003887">
    <property type="term" value="F:DNA-directed DNA polymerase activity"/>
    <property type="evidence" value="ECO:0007669"/>
    <property type="project" value="InterPro"/>
</dbReference>
<protein>
    <submittedName>
        <fullName evidence="1">DNA polymerase III, chi subunit</fullName>
    </submittedName>
</protein>
<proteinExistence type="predicted"/>
<dbReference type="Pfam" id="PF04364">
    <property type="entry name" value="DNA_pol3_chi"/>
    <property type="match status" value="1"/>
</dbReference>
<reference evidence="1" key="1">
    <citation type="submission" date="2019-02" db="EMBL/GenBank/DDBJ databases">
        <authorList>
            <person name="Gruber-Vodicka R. H."/>
            <person name="Seah K. B. B."/>
        </authorList>
    </citation>
    <scope>NUCLEOTIDE SEQUENCE</scope>
    <source>
        <strain evidence="1">BECK_BZ131</strain>
    </source>
</reference>
<dbReference type="GO" id="GO:0032298">
    <property type="term" value="P:positive regulation of DNA-templated DNA replication initiation"/>
    <property type="evidence" value="ECO:0007669"/>
    <property type="project" value="TreeGrafter"/>
</dbReference>
<accession>A0A450TGC7</accession>
<dbReference type="SUPFAM" id="SSF102400">
    <property type="entry name" value="DNA polymerase III chi subunit"/>
    <property type="match status" value="1"/>
</dbReference>
<dbReference type="InterPro" id="IPR007459">
    <property type="entry name" value="DNA_pol3_chi"/>
</dbReference>
<dbReference type="AlphaFoldDB" id="A0A450TGC7"/>
<dbReference type="PANTHER" id="PTHR38767:SF1">
    <property type="entry name" value="DNA POLYMERASE III SUBUNIT CHI"/>
    <property type="match status" value="1"/>
</dbReference>
<dbReference type="PANTHER" id="PTHR38767">
    <property type="entry name" value="DNA POLYMERASE III SUBUNIT CHI"/>
    <property type="match status" value="1"/>
</dbReference>
<dbReference type="Gene3D" id="3.40.50.10110">
    <property type="entry name" value="DNA polymerase III subunit chi"/>
    <property type="match status" value="1"/>
</dbReference>
<name>A0A450TGC7_9GAMM</name>
<sequence length="157" mass="17643">MHKAPKEPVAEGSSKSPRVDFYVLNTSGTLDAPRMACRITEKAWKSGHRVFVHTGTRFSAPQMDDLLWTFRQESFVPHTVNSEQVDDKEYPVLIGDGSEPRGELDVVINLGDAAPAFLGRCERIIEIVSGDAGDRESARERYRLYRDKGCDLHTHNL</sequence>